<organism evidence="1 2">
    <name type="scientific">Staurois parvus</name>
    <dbReference type="NCBI Taxonomy" id="386267"/>
    <lineage>
        <taxon>Eukaryota</taxon>
        <taxon>Metazoa</taxon>
        <taxon>Chordata</taxon>
        <taxon>Craniata</taxon>
        <taxon>Vertebrata</taxon>
        <taxon>Euteleostomi</taxon>
        <taxon>Amphibia</taxon>
        <taxon>Batrachia</taxon>
        <taxon>Anura</taxon>
        <taxon>Neobatrachia</taxon>
        <taxon>Ranoidea</taxon>
        <taxon>Ranidae</taxon>
        <taxon>Staurois</taxon>
    </lineage>
</organism>
<accession>A0ABN9HJJ2</accession>
<dbReference type="Proteomes" id="UP001162483">
    <property type="component" value="Unassembled WGS sequence"/>
</dbReference>
<name>A0ABN9HJJ2_9NEOB</name>
<proteinExistence type="predicted"/>
<dbReference type="EMBL" id="CATNWA010021249">
    <property type="protein sequence ID" value="CAI9621958.1"/>
    <property type="molecule type" value="Genomic_DNA"/>
</dbReference>
<reference evidence="1" key="1">
    <citation type="submission" date="2023-05" db="EMBL/GenBank/DDBJ databases">
        <authorList>
            <person name="Stuckert A."/>
        </authorList>
    </citation>
    <scope>NUCLEOTIDE SEQUENCE</scope>
</reference>
<protein>
    <submittedName>
        <fullName evidence="1">Uncharacterized protein</fullName>
    </submittedName>
</protein>
<evidence type="ECO:0000313" key="1">
    <source>
        <dbReference type="EMBL" id="CAI9621958.1"/>
    </source>
</evidence>
<keyword evidence="2" id="KW-1185">Reference proteome</keyword>
<comment type="caution">
    <text evidence="1">The sequence shown here is derived from an EMBL/GenBank/DDBJ whole genome shotgun (WGS) entry which is preliminary data.</text>
</comment>
<gene>
    <name evidence="1" type="ORF">SPARVUS_LOCUS16211090</name>
</gene>
<sequence length="60" mass="6632">MTLAQIWLHAVDCPSGSRGAGLWPVGVNHAPSLVLMRGIVTKCWYNVGGIVSHLWCQWEE</sequence>
<evidence type="ECO:0000313" key="2">
    <source>
        <dbReference type="Proteomes" id="UP001162483"/>
    </source>
</evidence>